<dbReference type="PANTHER" id="PTHR18964:SF169">
    <property type="entry name" value="N-ACETYLMANNOSAMINE KINASE"/>
    <property type="match status" value="1"/>
</dbReference>
<dbReference type="AlphaFoldDB" id="A0A542DZW0"/>
<dbReference type="InterPro" id="IPR000600">
    <property type="entry name" value="ROK"/>
</dbReference>
<comment type="caution">
    <text evidence="2">The sequence shown here is derived from an EMBL/GenBank/DDBJ whole genome shotgun (WGS) entry which is preliminary data.</text>
</comment>
<organism evidence="2 3">
    <name type="scientific">Lapillicoccus jejuensis</name>
    <dbReference type="NCBI Taxonomy" id="402171"/>
    <lineage>
        <taxon>Bacteria</taxon>
        <taxon>Bacillati</taxon>
        <taxon>Actinomycetota</taxon>
        <taxon>Actinomycetes</taxon>
        <taxon>Micrococcales</taxon>
        <taxon>Intrasporangiaceae</taxon>
        <taxon>Lapillicoccus</taxon>
    </lineage>
</organism>
<sequence>MRGLVGVDLGGTKTAAALVEDGGVLRRALAPTPAQDGPDAVLALVARLVSEVADGAPYGLGVGTAGVVDPATGTVTTATDHLRGWAGTPVRDRLAGLLGLAPDTVVVANDAHAHALAEARVGAGRGHRTVLVVAAGTGVGGALVEGGRVLVGAHGAGGHLGHVPSAAAAGLPCRCGRTGHLEAVASGEGLAALASRYGVTVRDGREVAALAASGDRQAGRALDTAAAALGEAVGGWLGALDPDVVVLTGGMTGAGERWWRGVRDAAARTALPVAASTPLVPALLGSDSGVVGAALLSERAASGSVAVR</sequence>
<dbReference type="InterPro" id="IPR043129">
    <property type="entry name" value="ATPase_NBD"/>
</dbReference>
<proteinExistence type="inferred from homology"/>
<evidence type="ECO:0000313" key="2">
    <source>
        <dbReference type="EMBL" id="TQJ08647.1"/>
    </source>
</evidence>
<comment type="similarity">
    <text evidence="1">Belongs to the ROK (NagC/XylR) family.</text>
</comment>
<dbReference type="OrthoDB" id="8772678at2"/>
<keyword evidence="3" id="KW-1185">Reference proteome</keyword>
<reference evidence="2 3" key="1">
    <citation type="submission" date="2019-06" db="EMBL/GenBank/DDBJ databases">
        <title>Sequencing the genomes of 1000 actinobacteria strains.</title>
        <authorList>
            <person name="Klenk H.-P."/>
        </authorList>
    </citation>
    <scope>NUCLEOTIDE SEQUENCE [LARGE SCALE GENOMIC DNA]</scope>
    <source>
        <strain evidence="2 3">DSM 18607</strain>
    </source>
</reference>
<dbReference type="Proteomes" id="UP000317893">
    <property type="component" value="Unassembled WGS sequence"/>
</dbReference>
<dbReference type="PANTHER" id="PTHR18964">
    <property type="entry name" value="ROK (REPRESSOR, ORF, KINASE) FAMILY"/>
    <property type="match status" value="1"/>
</dbReference>
<protein>
    <submittedName>
        <fullName evidence="2">Glucokinase</fullName>
    </submittedName>
</protein>
<name>A0A542DZW0_9MICO</name>
<dbReference type="RefSeq" id="WP_141848138.1">
    <property type="nucleotide sequence ID" value="NZ_BAAAPR010000004.1"/>
</dbReference>
<evidence type="ECO:0000256" key="1">
    <source>
        <dbReference type="ARBA" id="ARBA00006479"/>
    </source>
</evidence>
<dbReference type="Gene3D" id="3.30.420.40">
    <property type="match status" value="2"/>
</dbReference>
<evidence type="ECO:0000313" key="3">
    <source>
        <dbReference type="Proteomes" id="UP000317893"/>
    </source>
</evidence>
<keyword evidence="2" id="KW-0418">Kinase</keyword>
<keyword evidence="2" id="KW-0808">Transferase</keyword>
<dbReference type="GO" id="GO:0016301">
    <property type="term" value="F:kinase activity"/>
    <property type="evidence" value="ECO:0007669"/>
    <property type="project" value="UniProtKB-KW"/>
</dbReference>
<gene>
    <name evidence="2" type="ORF">FB458_1738</name>
</gene>
<accession>A0A542DZW0</accession>
<dbReference type="EMBL" id="VFMN01000001">
    <property type="protein sequence ID" value="TQJ08647.1"/>
    <property type="molecule type" value="Genomic_DNA"/>
</dbReference>
<dbReference type="Pfam" id="PF00480">
    <property type="entry name" value="ROK"/>
    <property type="match status" value="1"/>
</dbReference>
<dbReference type="SUPFAM" id="SSF53067">
    <property type="entry name" value="Actin-like ATPase domain"/>
    <property type="match status" value="1"/>
</dbReference>